<keyword evidence="1" id="KW-0472">Membrane</keyword>
<keyword evidence="4" id="KW-1185">Reference proteome</keyword>
<keyword evidence="2" id="KW-0732">Signal</keyword>
<evidence type="ECO:0000256" key="2">
    <source>
        <dbReference type="SAM" id="SignalP"/>
    </source>
</evidence>
<evidence type="ECO:0000256" key="1">
    <source>
        <dbReference type="SAM" id="Phobius"/>
    </source>
</evidence>
<dbReference type="Proteomes" id="UP000308652">
    <property type="component" value="Unassembled WGS sequence"/>
</dbReference>
<feature type="transmembrane region" description="Helical" evidence="1">
    <location>
        <begin position="41"/>
        <end position="64"/>
    </location>
</feature>
<dbReference type="EMBL" id="ML214134">
    <property type="protein sequence ID" value="TFK30968.1"/>
    <property type="molecule type" value="Genomic_DNA"/>
</dbReference>
<feature type="chain" id="PRO_5022807666" evidence="2">
    <location>
        <begin position="18"/>
        <end position="128"/>
    </location>
</feature>
<gene>
    <name evidence="3" type="ORF">BDQ12DRAFT_730110</name>
</gene>
<feature type="signal peptide" evidence="2">
    <location>
        <begin position="1"/>
        <end position="17"/>
    </location>
</feature>
<proteinExistence type="predicted"/>
<reference evidence="3 4" key="1">
    <citation type="journal article" date="2019" name="Nat. Ecol. Evol.">
        <title>Megaphylogeny resolves global patterns of mushroom evolution.</title>
        <authorList>
            <person name="Varga T."/>
            <person name="Krizsan K."/>
            <person name="Foldi C."/>
            <person name="Dima B."/>
            <person name="Sanchez-Garcia M."/>
            <person name="Sanchez-Ramirez S."/>
            <person name="Szollosi G.J."/>
            <person name="Szarkandi J.G."/>
            <person name="Papp V."/>
            <person name="Albert L."/>
            <person name="Andreopoulos W."/>
            <person name="Angelini C."/>
            <person name="Antonin V."/>
            <person name="Barry K.W."/>
            <person name="Bougher N.L."/>
            <person name="Buchanan P."/>
            <person name="Buyck B."/>
            <person name="Bense V."/>
            <person name="Catcheside P."/>
            <person name="Chovatia M."/>
            <person name="Cooper J."/>
            <person name="Damon W."/>
            <person name="Desjardin D."/>
            <person name="Finy P."/>
            <person name="Geml J."/>
            <person name="Haridas S."/>
            <person name="Hughes K."/>
            <person name="Justo A."/>
            <person name="Karasinski D."/>
            <person name="Kautmanova I."/>
            <person name="Kiss B."/>
            <person name="Kocsube S."/>
            <person name="Kotiranta H."/>
            <person name="LaButti K.M."/>
            <person name="Lechner B.E."/>
            <person name="Liimatainen K."/>
            <person name="Lipzen A."/>
            <person name="Lukacs Z."/>
            <person name="Mihaltcheva S."/>
            <person name="Morgado L.N."/>
            <person name="Niskanen T."/>
            <person name="Noordeloos M.E."/>
            <person name="Ohm R.A."/>
            <person name="Ortiz-Santana B."/>
            <person name="Ovrebo C."/>
            <person name="Racz N."/>
            <person name="Riley R."/>
            <person name="Savchenko A."/>
            <person name="Shiryaev A."/>
            <person name="Soop K."/>
            <person name="Spirin V."/>
            <person name="Szebenyi C."/>
            <person name="Tomsovsky M."/>
            <person name="Tulloss R.E."/>
            <person name="Uehling J."/>
            <person name="Grigoriev I.V."/>
            <person name="Vagvolgyi C."/>
            <person name="Papp T."/>
            <person name="Martin F.M."/>
            <person name="Miettinen O."/>
            <person name="Hibbett D.S."/>
            <person name="Nagy L.G."/>
        </authorList>
    </citation>
    <scope>NUCLEOTIDE SEQUENCE [LARGE SCALE GENOMIC DNA]</scope>
    <source>
        <strain evidence="3 4">CBS 166.37</strain>
    </source>
</reference>
<evidence type="ECO:0000313" key="3">
    <source>
        <dbReference type="EMBL" id="TFK30968.1"/>
    </source>
</evidence>
<dbReference type="AlphaFoldDB" id="A0A5C3LDU2"/>
<keyword evidence="1" id="KW-0812">Transmembrane</keyword>
<keyword evidence="1" id="KW-1133">Transmembrane helix</keyword>
<sequence length="128" mass="14688">MSLAIIILPLILLKCRNNPSDESHNPLRVDPLIEILINTSPFAFCVLFLWSGTITIIMGWAFIYAQSTYPHEREQLKYIIAPFILADLHLALVKFYVMCREAVGLGVLRRSRPRSRDNHNGETERLLP</sequence>
<organism evidence="3 4">
    <name type="scientific">Crucibulum laeve</name>
    <dbReference type="NCBI Taxonomy" id="68775"/>
    <lineage>
        <taxon>Eukaryota</taxon>
        <taxon>Fungi</taxon>
        <taxon>Dikarya</taxon>
        <taxon>Basidiomycota</taxon>
        <taxon>Agaricomycotina</taxon>
        <taxon>Agaricomycetes</taxon>
        <taxon>Agaricomycetidae</taxon>
        <taxon>Agaricales</taxon>
        <taxon>Agaricineae</taxon>
        <taxon>Nidulariaceae</taxon>
        <taxon>Crucibulum</taxon>
    </lineage>
</organism>
<accession>A0A5C3LDU2</accession>
<protein>
    <submittedName>
        <fullName evidence="3">Uncharacterized protein</fullName>
    </submittedName>
</protein>
<name>A0A5C3LDU2_9AGAR</name>
<evidence type="ECO:0000313" key="4">
    <source>
        <dbReference type="Proteomes" id="UP000308652"/>
    </source>
</evidence>
<feature type="transmembrane region" description="Helical" evidence="1">
    <location>
        <begin position="76"/>
        <end position="97"/>
    </location>
</feature>